<evidence type="ECO:0000256" key="5">
    <source>
        <dbReference type="SAM" id="MobiDB-lite"/>
    </source>
</evidence>
<dbReference type="GO" id="GO:0005730">
    <property type="term" value="C:nucleolus"/>
    <property type="evidence" value="ECO:0007669"/>
    <property type="project" value="UniProtKB-SubCell"/>
</dbReference>
<keyword evidence="8" id="KW-1185">Reference proteome</keyword>
<comment type="caution">
    <text evidence="6">The sequence shown here is derived from an EMBL/GenBank/DDBJ whole genome shotgun (WGS) entry which is preliminary data.</text>
</comment>
<evidence type="ECO:0000313" key="7">
    <source>
        <dbReference type="EMBL" id="CAH0521779.1"/>
    </source>
</evidence>
<dbReference type="GO" id="GO:0042273">
    <property type="term" value="P:ribosomal large subunit biogenesis"/>
    <property type="evidence" value="ECO:0007669"/>
    <property type="project" value="TreeGrafter"/>
</dbReference>
<dbReference type="Proteomes" id="UP001160483">
    <property type="component" value="Unassembled WGS sequence"/>
</dbReference>
<comment type="similarity">
    <text evidence="2">Belongs to the NOP16 family.</text>
</comment>
<evidence type="ECO:0000256" key="3">
    <source>
        <dbReference type="ARBA" id="ARBA00015522"/>
    </source>
</evidence>
<dbReference type="EMBL" id="CAKKTJ010000085">
    <property type="protein sequence ID" value="CAH0473479.1"/>
    <property type="molecule type" value="Genomic_DNA"/>
</dbReference>
<evidence type="ECO:0000313" key="6">
    <source>
        <dbReference type="EMBL" id="CAH0473479.1"/>
    </source>
</evidence>
<feature type="compositionally biased region" description="Basic residues" evidence="5">
    <location>
        <begin position="8"/>
        <end position="25"/>
    </location>
</feature>
<comment type="subcellular location">
    <subcellularLocation>
        <location evidence="1">Nucleus</location>
        <location evidence="1">Nucleolus</location>
    </subcellularLocation>
</comment>
<dbReference type="Proteomes" id="UP001158986">
    <property type="component" value="Unassembled WGS sequence"/>
</dbReference>
<evidence type="ECO:0000313" key="8">
    <source>
        <dbReference type="Proteomes" id="UP001158986"/>
    </source>
</evidence>
<protein>
    <recommendedName>
        <fullName evidence="3">Nucleolar protein 16</fullName>
    </recommendedName>
</protein>
<feature type="region of interest" description="Disordered" evidence="5">
    <location>
        <begin position="1"/>
        <end position="25"/>
    </location>
</feature>
<dbReference type="PANTHER" id="PTHR13243">
    <property type="entry name" value="HSPC111 PROTEIN-RELATED"/>
    <property type="match status" value="1"/>
</dbReference>
<name>A0AAU9KI79_9STRA</name>
<sequence>MGRLGVSIKKRGKIPQRRKTKPRRKFTTKYVRDPNVQKVWDHQLTTRQNYANLGLEANPNAYTALRESVKGVDGTFEALDKATFYEVPDSDFLGERNPKRVANYVSKEEAKYLRQLIAKHGKDYTTMARDIKINNMQWTEQKLRRRCARLALMDANVIRKSQEEEAQD</sequence>
<dbReference type="InterPro" id="IPR019002">
    <property type="entry name" value="Ribosome_biogenesis_Nop16"/>
</dbReference>
<dbReference type="PANTHER" id="PTHR13243:SF1">
    <property type="entry name" value="NUCLEOLAR PROTEIN 16"/>
    <property type="match status" value="1"/>
</dbReference>
<evidence type="ECO:0000313" key="9">
    <source>
        <dbReference type="Proteomes" id="UP001160483"/>
    </source>
</evidence>
<dbReference type="AlphaFoldDB" id="A0AAU9KI79"/>
<evidence type="ECO:0000256" key="2">
    <source>
        <dbReference type="ARBA" id="ARBA00008479"/>
    </source>
</evidence>
<evidence type="ECO:0000256" key="4">
    <source>
        <dbReference type="ARBA" id="ARBA00023242"/>
    </source>
</evidence>
<reference evidence="6 8" key="1">
    <citation type="submission" date="2021-11" db="EMBL/GenBank/DDBJ databases">
        <authorList>
            <person name="Islam A."/>
            <person name="Islam S."/>
            <person name="Flora M.S."/>
            <person name="Rahman M."/>
            <person name="Ziaur R.M."/>
            <person name="Epstein J.H."/>
            <person name="Hassan M."/>
            <person name="Klassen M."/>
            <person name="Woodard K."/>
            <person name="Webb A."/>
            <person name="Webby R.J."/>
            <person name="El Zowalaty M.E."/>
        </authorList>
    </citation>
    <scope>NUCLEOTIDE SEQUENCE</scope>
    <source>
        <strain evidence="7">Pbs1</strain>
        <strain evidence="6">Pbs3</strain>
    </source>
</reference>
<gene>
    <name evidence="7" type="ORF">PBS001_LOCUS8221</name>
    <name evidence="6" type="ORF">PBS003_LOCUS369</name>
</gene>
<keyword evidence="4" id="KW-0539">Nucleus</keyword>
<proteinExistence type="inferred from homology"/>
<organism evidence="6 9">
    <name type="scientific">Peronospora belbahrii</name>
    <dbReference type="NCBI Taxonomy" id="622444"/>
    <lineage>
        <taxon>Eukaryota</taxon>
        <taxon>Sar</taxon>
        <taxon>Stramenopiles</taxon>
        <taxon>Oomycota</taxon>
        <taxon>Peronosporomycetes</taxon>
        <taxon>Peronosporales</taxon>
        <taxon>Peronosporaceae</taxon>
        <taxon>Peronospora</taxon>
    </lineage>
</organism>
<accession>A0AAU9KI79</accession>
<dbReference type="Pfam" id="PF09420">
    <property type="entry name" value="Nop16"/>
    <property type="match status" value="2"/>
</dbReference>
<evidence type="ECO:0000256" key="1">
    <source>
        <dbReference type="ARBA" id="ARBA00004604"/>
    </source>
</evidence>
<dbReference type="EMBL" id="CAKLCB010000384">
    <property type="protein sequence ID" value="CAH0521779.1"/>
    <property type="molecule type" value="Genomic_DNA"/>
</dbReference>